<evidence type="ECO:0000256" key="1">
    <source>
        <dbReference type="ARBA" id="ARBA00004496"/>
    </source>
</evidence>
<feature type="compositionally biased region" description="Basic and acidic residues" evidence="5">
    <location>
        <begin position="209"/>
        <end position="229"/>
    </location>
</feature>
<dbReference type="EMBL" id="MU825398">
    <property type="protein sequence ID" value="KAJ7393267.1"/>
    <property type="molecule type" value="Genomic_DNA"/>
</dbReference>
<comment type="subcellular location">
    <subcellularLocation>
        <location evidence="1">Cytoplasm</location>
    </subcellularLocation>
</comment>
<name>A0A9X0DAD9_9CNID</name>
<dbReference type="OrthoDB" id="8707547at2759"/>
<evidence type="ECO:0000256" key="4">
    <source>
        <dbReference type="ARBA" id="ARBA00022553"/>
    </source>
</evidence>
<evidence type="ECO:0000256" key="3">
    <source>
        <dbReference type="ARBA" id="ARBA00022490"/>
    </source>
</evidence>
<keyword evidence="3" id="KW-0963">Cytoplasm</keyword>
<reference evidence="6" key="1">
    <citation type="submission" date="2023-01" db="EMBL/GenBank/DDBJ databases">
        <title>Genome assembly of the deep-sea coral Lophelia pertusa.</title>
        <authorList>
            <person name="Herrera S."/>
            <person name="Cordes E."/>
        </authorList>
    </citation>
    <scope>NUCLEOTIDE SEQUENCE</scope>
    <source>
        <strain evidence="6">USNM1676648</strain>
        <tissue evidence="6">Polyp</tissue>
    </source>
</reference>
<accession>A0A9X0DAD9</accession>
<organism evidence="6 7">
    <name type="scientific">Desmophyllum pertusum</name>
    <dbReference type="NCBI Taxonomy" id="174260"/>
    <lineage>
        <taxon>Eukaryota</taxon>
        <taxon>Metazoa</taxon>
        <taxon>Cnidaria</taxon>
        <taxon>Anthozoa</taxon>
        <taxon>Hexacorallia</taxon>
        <taxon>Scleractinia</taxon>
        <taxon>Caryophylliina</taxon>
        <taxon>Caryophylliidae</taxon>
        <taxon>Desmophyllum</taxon>
    </lineage>
</organism>
<feature type="compositionally biased region" description="Basic and acidic residues" evidence="5">
    <location>
        <begin position="168"/>
        <end position="182"/>
    </location>
</feature>
<dbReference type="InterPro" id="IPR019376">
    <property type="entry name" value="Myeloid_leukemia_factor"/>
</dbReference>
<feature type="region of interest" description="Disordered" evidence="5">
    <location>
        <begin position="168"/>
        <end position="330"/>
    </location>
</feature>
<dbReference type="Proteomes" id="UP001163046">
    <property type="component" value="Unassembled WGS sequence"/>
</dbReference>
<comment type="similarity">
    <text evidence="2">Belongs to the MLF family.</text>
</comment>
<dbReference type="AlphaFoldDB" id="A0A9X0DAD9"/>
<protein>
    <submittedName>
        <fullName evidence="6">Myeloid leukemia factor 1</fullName>
    </submittedName>
</protein>
<comment type="caution">
    <text evidence="6">The sequence shown here is derived from an EMBL/GenBank/DDBJ whole genome shotgun (WGS) entry which is preliminary data.</text>
</comment>
<dbReference type="PANTHER" id="PTHR13105">
    <property type="entry name" value="MYELOID LEUKEMIA FACTOR"/>
    <property type="match status" value="1"/>
</dbReference>
<feature type="compositionally biased region" description="Basic and acidic residues" evidence="5">
    <location>
        <begin position="248"/>
        <end position="293"/>
    </location>
</feature>
<evidence type="ECO:0000313" key="6">
    <source>
        <dbReference type="EMBL" id="KAJ7393267.1"/>
    </source>
</evidence>
<evidence type="ECO:0000313" key="7">
    <source>
        <dbReference type="Proteomes" id="UP001163046"/>
    </source>
</evidence>
<keyword evidence="4" id="KW-0597">Phosphoprotein</keyword>
<evidence type="ECO:0000256" key="2">
    <source>
        <dbReference type="ARBA" id="ARBA00008332"/>
    </source>
</evidence>
<keyword evidence="7" id="KW-1185">Reference proteome</keyword>
<feature type="region of interest" description="Disordered" evidence="5">
    <location>
        <begin position="125"/>
        <end position="147"/>
    </location>
</feature>
<dbReference type="GO" id="GO:0005737">
    <property type="term" value="C:cytoplasm"/>
    <property type="evidence" value="ECO:0007669"/>
    <property type="project" value="UniProtKB-SubCell"/>
</dbReference>
<feature type="compositionally biased region" description="Basic and acidic residues" evidence="5">
    <location>
        <begin position="138"/>
        <end position="147"/>
    </location>
</feature>
<sequence length="330" mass="37707">MFPSGLANFEDDPFFREHHQRMSSMMRGFGGDPFFRSLNPHFGFPAPALPGVGNGGQVDRSNRRDQMLAPTDMFGGMFTNMNSMMANMHRNFEQMANNPNTYSYSTSSVMSYSNDGRGEPQYFQASKSTKKAPGGVKETQHSVRDSESGLHRMAIGHHLDDRSHVIERSMNRRSGEEERKQDFINIDESDATAFDQEWKQRTRQTSNNHLRDRQRTTLRALEDSRERPTHHSRHAGIAANATAHGQGTHREHRDHGAVRDRDRQRVNGEGPGTHREFDNRHRDHGPARDRDWGAGDFDVAARSHQARQDREKHVRINSQPVNRHEPHGGL</sequence>
<evidence type="ECO:0000256" key="5">
    <source>
        <dbReference type="SAM" id="MobiDB-lite"/>
    </source>
</evidence>
<gene>
    <name evidence="6" type="primary">MLF1</name>
    <name evidence="6" type="ORF">OS493_006236</name>
</gene>
<dbReference type="Pfam" id="PF10248">
    <property type="entry name" value="Mlf1IP"/>
    <property type="match status" value="1"/>
</dbReference>
<proteinExistence type="inferred from homology"/>